<sequence>MRIPPLPASSQAREPHAAPAPAPSALGQAALARRRGEASRCHPWARPRRRCTRRPPLPRRARTTTTTSSPSSSSTRWARRPCSPSPPRSRSRRLPSRCSSPLPPRPRLARLPAAPRPLETRIPPLPLGTIVSVFDGHNGPDAPTPTDTEPSSARVTGAPSTLDSPPHRGPFPSPSDQRLPS</sequence>
<feature type="compositionally biased region" description="Low complexity" evidence="1">
    <location>
        <begin position="17"/>
        <end position="31"/>
    </location>
</feature>
<protein>
    <submittedName>
        <fullName evidence="2">Putative serine peptidase S28 family protein</fullName>
    </submittedName>
</protein>
<dbReference type="EMBL" id="CM000784">
    <property type="protein sequence ID" value="AQL00186.1"/>
    <property type="molecule type" value="Genomic_DNA"/>
</dbReference>
<dbReference type="EMBL" id="CM000784">
    <property type="protein sequence ID" value="AQL00204.1"/>
    <property type="molecule type" value="Genomic_DNA"/>
</dbReference>
<gene>
    <name evidence="2" type="ORF">ZEAMMB73_Zm00001d012667</name>
</gene>
<dbReference type="EMBL" id="CM000784">
    <property type="protein sequence ID" value="AQL00198.1"/>
    <property type="molecule type" value="Genomic_DNA"/>
</dbReference>
<feature type="compositionally biased region" description="Low complexity" evidence="1">
    <location>
        <begin position="63"/>
        <end position="82"/>
    </location>
</feature>
<proteinExistence type="predicted"/>
<feature type="compositionally biased region" description="Polar residues" evidence="1">
    <location>
        <begin position="145"/>
        <end position="163"/>
    </location>
</feature>
<dbReference type="EMBL" id="CM000784">
    <property type="protein sequence ID" value="AQL00193.1"/>
    <property type="molecule type" value="Genomic_DNA"/>
</dbReference>
<dbReference type="EMBL" id="CM000784">
    <property type="protein sequence ID" value="AQL00208.1"/>
    <property type="molecule type" value="Genomic_DNA"/>
</dbReference>
<reference evidence="2" key="1">
    <citation type="submission" date="2015-12" db="EMBL/GenBank/DDBJ databases">
        <title>Update maize B73 reference genome by single molecule sequencing technologies.</title>
        <authorList>
            <consortium name="Maize Genome Sequencing Project"/>
            <person name="Ware D."/>
        </authorList>
    </citation>
    <scope>NUCLEOTIDE SEQUENCE</scope>
    <source>
        <tissue evidence="2">Seedling</tissue>
    </source>
</reference>
<name>A0A1D6GAT0_MAIZE</name>
<dbReference type="AlphaFoldDB" id="A0A1D6GAT0"/>
<dbReference type="EMBL" id="CM000784">
    <property type="protein sequence ID" value="AQL00188.1"/>
    <property type="molecule type" value="Genomic_DNA"/>
</dbReference>
<organism evidence="2">
    <name type="scientific">Zea mays</name>
    <name type="common">Maize</name>
    <dbReference type="NCBI Taxonomy" id="4577"/>
    <lineage>
        <taxon>Eukaryota</taxon>
        <taxon>Viridiplantae</taxon>
        <taxon>Streptophyta</taxon>
        <taxon>Embryophyta</taxon>
        <taxon>Tracheophyta</taxon>
        <taxon>Spermatophyta</taxon>
        <taxon>Magnoliopsida</taxon>
        <taxon>Liliopsida</taxon>
        <taxon>Poales</taxon>
        <taxon>Poaceae</taxon>
        <taxon>PACMAD clade</taxon>
        <taxon>Panicoideae</taxon>
        <taxon>Andropogonodae</taxon>
        <taxon>Andropogoneae</taxon>
        <taxon>Tripsacinae</taxon>
        <taxon>Zea</taxon>
    </lineage>
</organism>
<dbReference type="EMBL" id="CM000784">
    <property type="protein sequence ID" value="AQL00201.1"/>
    <property type="molecule type" value="Genomic_DNA"/>
</dbReference>
<feature type="compositionally biased region" description="Basic residues" evidence="1">
    <location>
        <begin position="43"/>
        <end position="62"/>
    </location>
</feature>
<accession>A0A1D6GAT0</accession>
<dbReference type="EMBL" id="CM000784">
    <property type="protein sequence ID" value="AQL00209.1"/>
    <property type="molecule type" value="Genomic_DNA"/>
</dbReference>
<evidence type="ECO:0000256" key="1">
    <source>
        <dbReference type="SAM" id="MobiDB-lite"/>
    </source>
</evidence>
<feature type="region of interest" description="Disordered" evidence="1">
    <location>
        <begin position="1"/>
        <end position="181"/>
    </location>
</feature>
<evidence type="ECO:0000313" key="2">
    <source>
        <dbReference type="EMBL" id="AQL00208.1"/>
    </source>
</evidence>
<dbReference type="EMBL" id="CM000784">
    <property type="protein sequence ID" value="AQL00187.1"/>
    <property type="molecule type" value="Genomic_DNA"/>
</dbReference>